<sequence>MQSLSISLRLFITFFCAAIFAGALIVFVTPFSHAQEATTLLTIARVVINDDGGSYSPTSAFIQAYNPESPDDIVYSGNGATTTGEVPPGLYELLDDTSGMPDGYSSTWNCIGGVQIGNSVQINGEPEVTCIVVDDDIAPQLKLVKVVDNTTGGTATAHNWQLTATATTTTQRNFSDFGDSDAFHDVDASVVYTLSESGLPNYSAGSWDCGTTGHQVGNTVNLLPSEVVVCTITNTYAPGSGPTTGTLTLVKQVVNDDGGLADENDFQAQIDGDDVAWSSAIELAPGAHTASETNLPGYTAGSWGGDCASDGAVALLAGENKTCTITNDDVAVIKITPTVSVNNSPVVYSGAPQAAIVAGSVGGTVSDIKYDGSSAAPTDVGTYAVTTDFVPTDATNYNNLDDASAGDFTIEKTDPVCSVSGYTVIYDGFPHTATGSCLGISGETLAGLDLSGTTHNAISVYNDSWTFIDGIGNYNNDSGPVVDWIVYGFDGFLQPINDTAHQIGLALSVFKGGSTVPVKFQIKDANGNPIEAATLPIWVIPQMGSPMSSSVVESFYSEPATTGSLFKWDPVAQQYIYNWSTKGLQTGRWWRIYVVLDDGSVKSVTIGLK</sequence>
<evidence type="ECO:0000313" key="4">
    <source>
        <dbReference type="Proteomes" id="UP000176185"/>
    </source>
</evidence>
<dbReference type="Pfam" id="PF19403">
    <property type="entry name" value="SpaA_2"/>
    <property type="match status" value="3"/>
</dbReference>
<evidence type="ECO:0000313" key="3">
    <source>
        <dbReference type="EMBL" id="OGC81258.1"/>
    </source>
</evidence>
<dbReference type="InterPro" id="IPR045826">
    <property type="entry name" value="SpaA_PFL_dom_2"/>
</dbReference>
<proteinExistence type="predicted"/>
<dbReference type="InterPro" id="IPR043772">
    <property type="entry name" value="MBG_3"/>
</dbReference>
<organism evidence="3 4">
    <name type="scientific">Candidatus Adlerbacteria bacterium RIFCSPLOWO2_01_FULL_51_16</name>
    <dbReference type="NCBI Taxonomy" id="1797243"/>
    <lineage>
        <taxon>Bacteria</taxon>
        <taxon>Candidatus Adleribacteriota</taxon>
    </lineage>
</organism>
<protein>
    <submittedName>
        <fullName evidence="3">Uncharacterized protein</fullName>
    </submittedName>
</protein>
<dbReference type="STRING" id="1797243.A2943_03085"/>
<feature type="domain" description="MBG" evidence="1">
    <location>
        <begin position="338"/>
        <end position="388"/>
    </location>
</feature>
<dbReference type="AlphaFoldDB" id="A0A1F4XI13"/>
<accession>A0A1F4XI13</accession>
<evidence type="ECO:0000259" key="2">
    <source>
        <dbReference type="Pfam" id="PF19403"/>
    </source>
</evidence>
<feature type="domain" description="SpaA-like prealbumin fold" evidence="2">
    <location>
        <begin position="39"/>
        <end position="131"/>
    </location>
</feature>
<name>A0A1F4XI13_9BACT</name>
<feature type="domain" description="SpaA-like prealbumin fold" evidence="2">
    <location>
        <begin position="245"/>
        <end position="325"/>
    </location>
</feature>
<gene>
    <name evidence="3" type="ORF">A2943_03085</name>
</gene>
<dbReference type="NCBIfam" id="NF038114">
    <property type="entry name" value="rightmost"/>
    <property type="match status" value="1"/>
</dbReference>
<comment type="caution">
    <text evidence="3">The sequence shown here is derived from an EMBL/GenBank/DDBJ whole genome shotgun (WGS) entry which is preliminary data.</text>
</comment>
<dbReference type="Pfam" id="PF18887">
    <property type="entry name" value="MBG_3"/>
    <property type="match status" value="1"/>
</dbReference>
<dbReference type="Proteomes" id="UP000176185">
    <property type="component" value="Unassembled WGS sequence"/>
</dbReference>
<reference evidence="3 4" key="1">
    <citation type="journal article" date="2016" name="Nat. Commun.">
        <title>Thousands of microbial genomes shed light on interconnected biogeochemical processes in an aquifer system.</title>
        <authorList>
            <person name="Anantharaman K."/>
            <person name="Brown C.T."/>
            <person name="Hug L.A."/>
            <person name="Sharon I."/>
            <person name="Castelle C.J."/>
            <person name="Probst A.J."/>
            <person name="Thomas B.C."/>
            <person name="Singh A."/>
            <person name="Wilkins M.J."/>
            <person name="Karaoz U."/>
            <person name="Brodie E.L."/>
            <person name="Williams K.H."/>
            <person name="Hubbard S.S."/>
            <person name="Banfield J.F."/>
        </authorList>
    </citation>
    <scope>NUCLEOTIDE SEQUENCE [LARGE SCALE GENOMIC DNA]</scope>
</reference>
<dbReference type="EMBL" id="MEWX01000001">
    <property type="protein sequence ID" value="OGC81258.1"/>
    <property type="molecule type" value="Genomic_DNA"/>
</dbReference>
<feature type="domain" description="SpaA-like prealbumin fold" evidence="2">
    <location>
        <begin position="137"/>
        <end position="232"/>
    </location>
</feature>
<evidence type="ECO:0000259" key="1">
    <source>
        <dbReference type="Pfam" id="PF18887"/>
    </source>
</evidence>